<comment type="pathway">
    <text evidence="1">Protein modification; protein ubiquitination.</text>
</comment>
<dbReference type="SMART" id="SM00320">
    <property type="entry name" value="WD40"/>
    <property type="match status" value="3"/>
</dbReference>
<keyword evidence="2" id="KW-0833">Ubl conjugation pathway</keyword>
<keyword evidence="4" id="KW-0853">WD repeat</keyword>
<dbReference type="PANTHER" id="PTHR22852">
    <property type="entry name" value="LETHAL 2 DENTICLELESS PROTEIN RETINOIC ACID-REGULATED NUCLEAR MATRIX-ASSOCIATED PROTEIN"/>
    <property type="match status" value="1"/>
</dbReference>
<dbReference type="PANTHER" id="PTHR22852:SF0">
    <property type="entry name" value="DENTICLELESS PROTEIN HOMOLOG"/>
    <property type="match status" value="1"/>
</dbReference>
<gene>
    <name evidence="5" type="ORF">ANN_19232</name>
</gene>
<keyword evidence="6" id="KW-1185">Reference proteome</keyword>
<evidence type="ECO:0000256" key="4">
    <source>
        <dbReference type="PROSITE-ProRule" id="PRU00221"/>
    </source>
</evidence>
<dbReference type="SUPFAM" id="SSF50978">
    <property type="entry name" value="WD40 repeat-like"/>
    <property type="match status" value="1"/>
</dbReference>
<evidence type="ECO:0000256" key="3">
    <source>
        <dbReference type="ARBA" id="ARBA00038344"/>
    </source>
</evidence>
<evidence type="ECO:0000313" key="5">
    <source>
        <dbReference type="EMBL" id="KAJ4430642.1"/>
    </source>
</evidence>
<dbReference type="PROSITE" id="PS50082">
    <property type="entry name" value="WD_REPEATS_2"/>
    <property type="match status" value="3"/>
</dbReference>
<dbReference type="InterPro" id="IPR001680">
    <property type="entry name" value="WD40_rpt"/>
</dbReference>
<feature type="repeat" description="WD" evidence="4">
    <location>
        <begin position="247"/>
        <end position="281"/>
    </location>
</feature>
<dbReference type="InterPro" id="IPR015943">
    <property type="entry name" value="WD40/YVTN_repeat-like_dom_sf"/>
</dbReference>
<name>A0ABQ8SAA4_PERAM</name>
<feature type="repeat" description="WD" evidence="4">
    <location>
        <begin position="216"/>
        <end position="245"/>
    </location>
</feature>
<reference evidence="5 6" key="1">
    <citation type="journal article" date="2022" name="Allergy">
        <title>Genome assembly and annotation of Periplaneta americana reveal a comprehensive cockroach allergen profile.</title>
        <authorList>
            <person name="Wang L."/>
            <person name="Xiong Q."/>
            <person name="Saelim N."/>
            <person name="Wang L."/>
            <person name="Nong W."/>
            <person name="Wan A.T."/>
            <person name="Shi M."/>
            <person name="Liu X."/>
            <person name="Cao Q."/>
            <person name="Hui J.H.L."/>
            <person name="Sookrung N."/>
            <person name="Leung T.F."/>
            <person name="Tungtrongchitr A."/>
            <person name="Tsui S.K.W."/>
        </authorList>
    </citation>
    <scope>NUCLEOTIDE SEQUENCE [LARGE SCALE GENOMIC DNA]</scope>
    <source>
        <strain evidence="5">PWHHKU_190912</strain>
    </source>
</reference>
<evidence type="ECO:0000256" key="1">
    <source>
        <dbReference type="ARBA" id="ARBA00004906"/>
    </source>
</evidence>
<dbReference type="InterPro" id="IPR051865">
    <property type="entry name" value="WD-repeat_CDT2_adapter"/>
</dbReference>
<organism evidence="5 6">
    <name type="scientific">Periplaneta americana</name>
    <name type="common">American cockroach</name>
    <name type="synonym">Blatta americana</name>
    <dbReference type="NCBI Taxonomy" id="6978"/>
    <lineage>
        <taxon>Eukaryota</taxon>
        <taxon>Metazoa</taxon>
        <taxon>Ecdysozoa</taxon>
        <taxon>Arthropoda</taxon>
        <taxon>Hexapoda</taxon>
        <taxon>Insecta</taxon>
        <taxon>Pterygota</taxon>
        <taxon>Neoptera</taxon>
        <taxon>Polyneoptera</taxon>
        <taxon>Dictyoptera</taxon>
        <taxon>Blattodea</taxon>
        <taxon>Blattoidea</taxon>
        <taxon>Blattidae</taxon>
        <taxon>Blattinae</taxon>
        <taxon>Periplaneta</taxon>
    </lineage>
</organism>
<sequence length="314" mass="35438">MLECSRCFGSRAHVRQKEGELGERWQRKLRTHLVQGKVRCGMERGNATGRGLLQALGCARLTYTWYMHCHLKRLDLMFLIMLGEKYSTPTSASSRNSRRSKSTSSSRANSITGLVFQDQDCLLSCGAGDGLIKVWDLRKNYSAYRREPLPCYTLPYLGNTARNGFTNLVLDPGKVKLYANCMDSVIYCYNVATYEQKPVATYTGHQNATFYVKSCLSPDGLYLASGSSDDRAYIWNTNGSKRPVACLVGHGAEVTSVQWCPVGDTKIVTCSDDARHRVWQVGHEFEDDNDAVQLRGWVEVSNIIDMKHLHYMRM</sequence>
<comment type="similarity">
    <text evidence="3">Belongs to the WD repeat cdt2 family.</text>
</comment>
<dbReference type="EMBL" id="JAJSOF020000031">
    <property type="protein sequence ID" value="KAJ4430642.1"/>
    <property type="molecule type" value="Genomic_DNA"/>
</dbReference>
<protein>
    <submittedName>
        <fullName evidence="5">Uncharacterized protein</fullName>
    </submittedName>
</protein>
<comment type="caution">
    <text evidence="5">The sequence shown here is derived from an EMBL/GenBank/DDBJ whole genome shotgun (WGS) entry which is preliminary data.</text>
</comment>
<dbReference type="Gene3D" id="2.130.10.10">
    <property type="entry name" value="YVTN repeat-like/Quinoprotein amine dehydrogenase"/>
    <property type="match status" value="2"/>
</dbReference>
<accession>A0ABQ8SAA4</accession>
<feature type="repeat" description="WD" evidence="4">
    <location>
        <begin position="104"/>
        <end position="145"/>
    </location>
</feature>
<dbReference type="Proteomes" id="UP001148838">
    <property type="component" value="Unassembled WGS sequence"/>
</dbReference>
<proteinExistence type="inferred from homology"/>
<dbReference type="InterPro" id="IPR036322">
    <property type="entry name" value="WD40_repeat_dom_sf"/>
</dbReference>
<dbReference type="Pfam" id="PF00400">
    <property type="entry name" value="WD40"/>
    <property type="match status" value="3"/>
</dbReference>
<evidence type="ECO:0000256" key="2">
    <source>
        <dbReference type="ARBA" id="ARBA00022786"/>
    </source>
</evidence>
<evidence type="ECO:0000313" key="6">
    <source>
        <dbReference type="Proteomes" id="UP001148838"/>
    </source>
</evidence>